<evidence type="ECO:0000256" key="7">
    <source>
        <dbReference type="SAM" id="Phobius"/>
    </source>
</evidence>
<proteinExistence type="predicted"/>
<feature type="transmembrane region" description="Helical" evidence="7">
    <location>
        <begin position="439"/>
        <end position="459"/>
    </location>
</feature>
<comment type="caution">
    <text evidence="8">The sequence shown here is derived from an EMBL/GenBank/DDBJ whole genome shotgun (WGS) entry which is preliminary data.</text>
</comment>
<feature type="compositionally biased region" description="Polar residues" evidence="6">
    <location>
        <begin position="1"/>
        <end position="14"/>
    </location>
</feature>
<dbReference type="PANTHER" id="PTHR30213">
    <property type="entry name" value="INNER MEMBRANE PROTEIN YHJD"/>
    <property type="match status" value="1"/>
</dbReference>
<keyword evidence="5 7" id="KW-0472">Membrane</keyword>
<dbReference type="RefSeq" id="WP_344813715.1">
    <property type="nucleotide sequence ID" value="NZ_BAAAYX010000014.1"/>
</dbReference>
<accession>A0ABP7E1C7</accession>
<feature type="region of interest" description="Disordered" evidence="6">
    <location>
        <begin position="294"/>
        <end position="325"/>
    </location>
</feature>
<keyword evidence="9" id="KW-1185">Reference proteome</keyword>
<gene>
    <name evidence="8" type="ORF">GCM10022204_34740</name>
</gene>
<feature type="transmembrane region" description="Helical" evidence="7">
    <location>
        <begin position="405"/>
        <end position="433"/>
    </location>
</feature>
<dbReference type="PANTHER" id="PTHR30213:SF0">
    <property type="entry name" value="UPF0761 MEMBRANE PROTEIN YIHY"/>
    <property type="match status" value="1"/>
</dbReference>
<feature type="region of interest" description="Disordered" evidence="6">
    <location>
        <begin position="1"/>
        <end position="23"/>
    </location>
</feature>
<dbReference type="Pfam" id="PF07332">
    <property type="entry name" value="Phage_holin_3_6"/>
    <property type="match status" value="1"/>
</dbReference>
<keyword evidence="3 7" id="KW-0812">Transmembrane</keyword>
<protein>
    <recommendedName>
        <fullName evidence="10">YihY/virulence factor BrkB family protein</fullName>
    </recommendedName>
</protein>
<name>A0ABP7E1C7_9ACTN</name>
<feature type="transmembrane region" description="Helical" evidence="7">
    <location>
        <begin position="156"/>
        <end position="185"/>
    </location>
</feature>
<evidence type="ECO:0000313" key="9">
    <source>
        <dbReference type="Proteomes" id="UP001500051"/>
    </source>
</evidence>
<sequence length="492" mass="51122">MSNQQATTSVSTAPGSDADKPQDIPRQGWMQILKRAWAQTTEDQVPLLGAGVAFFGFLALFPSLIALVLAYGLFADPATIATQIDSLGSALPAEVKTLIIDQLTAQSAKTGALSIGVIVSLLVALWSASGGVANLVQAVNTAYDETDDRNIVKKRLVALALTFGAIIFMIILITLIAVLPVVFSFFDGGPLRWLVQVVRWVLIAALIMGALAVLYRVAPDRDAPKLRWASPGAVVATLLWLLVSLGFSLYVSLFASYAKTYGAVAGIVVLLMWLWLTSYAILFGAEINAEAEQQTVKDSTTGPPQPLGRRGAVAADSLPPGGDRDVALARTEGSTMSSDSTPDIGREVSTVSATPAAAAVPGGPGPDDSIATLIKQVTEESSRLVRTELKLAQVEMTQKAKTAGVGLGAFGAAGVLALFGIGCLIITAIFALALVLPTWAAALIVGVVVLAVAGVAALIGKKKVGEAAPAVPTSTVENVKADVAEIKESVRR</sequence>
<feature type="transmembrane region" description="Helical" evidence="7">
    <location>
        <begin position="197"/>
        <end position="218"/>
    </location>
</feature>
<reference evidence="9" key="1">
    <citation type="journal article" date="2019" name="Int. J. Syst. Evol. Microbiol.">
        <title>The Global Catalogue of Microorganisms (GCM) 10K type strain sequencing project: providing services to taxonomists for standard genome sequencing and annotation.</title>
        <authorList>
            <consortium name="The Broad Institute Genomics Platform"/>
            <consortium name="The Broad Institute Genome Sequencing Center for Infectious Disease"/>
            <person name="Wu L."/>
            <person name="Ma J."/>
        </authorList>
    </citation>
    <scope>NUCLEOTIDE SEQUENCE [LARGE SCALE GENOMIC DNA]</scope>
    <source>
        <strain evidence="9">JCM 16548</strain>
    </source>
</reference>
<evidence type="ECO:0000256" key="5">
    <source>
        <dbReference type="ARBA" id="ARBA00023136"/>
    </source>
</evidence>
<dbReference type="InterPro" id="IPR017039">
    <property type="entry name" value="Virul_fac_BrkB"/>
</dbReference>
<organism evidence="8 9">
    <name type="scientific">Microlunatus aurantiacus</name>
    <dbReference type="NCBI Taxonomy" id="446786"/>
    <lineage>
        <taxon>Bacteria</taxon>
        <taxon>Bacillati</taxon>
        <taxon>Actinomycetota</taxon>
        <taxon>Actinomycetes</taxon>
        <taxon>Propionibacteriales</taxon>
        <taxon>Propionibacteriaceae</taxon>
        <taxon>Microlunatus</taxon>
    </lineage>
</organism>
<evidence type="ECO:0000256" key="3">
    <source>
        <dbReference type="ARBA" id="ARBA00022692"/>
    </source>
</evidence>
<keyword evidence="2" id="KW-1003">Cell membrane</keyword>
<evidence type="ECO:0000256" key="1">
    <source>
        <dbReference type="ARBA" id="ARBA00004651"/>
    </source>
</evidence>
<feature type="transmembrane region" description="Helical" evidence="7">
    <location>
        <begin position="230"/>
        <end position="255"/>
    </location>
</feature>
<evidence type="ECO:0000313" key="8">
    <source>
        <dbReference type="EMBL" id="GAA3712845.1"/>
    </source>
</evidence>
<evidence type="ECO:0000256" key="2">
    <source>
        <dbReference type="ARBA" id="ARBA00022475"/>
    </source>
</evidence>
<comment type="subcellular location">
    <subcellularLocation>
        <location evidence="1">Cell membrane</location>
        <topology evidence="1">Multi-pass membrane protein</topology>
    </subcellularLocation>
</comment>
<evidence type="ECO:0000256" key="6">
    <source>
        <dbReference type="SAM" id="MobiDB-lite"/>
    </source>
</evidence>
<evidence type="ECO:0008006" key="10">
    <source>
        <dbReference type="Google" id="ProtNLM"/>
    </source>
</evidence>
<feature type="transmembrane region" description="Helical" evidence="7">
    <location>
        <begin position="112"/>
        <end position="136"/>
    </location>
</feature>
<dbReference type="Pfam" id="PF03631">
    <property type="entry name" value="Virul_fac_BrkB"/>
    <property type="match status" value="1"/>
</dbReference>
<evidence type="ECO:0000256" key="4">
    <source>
        <dbReference type="ARBA" id="ARBA00022989"/>
    </source>
</evidence>
<dbReference type="EMBL" id="BAAAYX010000014">
    <property type="protein sequence ID" value="GAA3712845.1"/>
    <property type="molecule type" value="Genomic_DNA"/>
</dbReference>
<dbReference type="NCBIfam" id="TIGR00765">
    <property type="entry name" value="yihY_not_rbn"/>
    <property type="match status" value="1"/>
</dbReference>
<dbReference type="InterPro" id="IPR009937">
    <property type="entry name" value="Phage_holin_3_6"/>
</dbReference>
<dbReference type="Proteomes" id="UP001500051">
    <property type="component" value="Unassembled WGS sequence"/>
</dbReference>
<keyword evidence="4 7" id="KW-1133">Transmembrane helix</keyword>
<feature type="transmembrane region" description="Helical" evidence="7">
    <location>
        <begin position="261"/>
        <end position="282"/>
    </location>
</feature>
<feature type="transmembrane region" description="Helical" evidence="7">
    <location>
        <begin position="45"/>
        <end position="74"/>
    </location>
</feature>